<dbReference type="GeneID" id="17039427"/>
<dbReference type="GO" id="GO:0010276">
    <property type="term" value="F:phytol kinase activity"/>
    <property type="evidence" value="ECO:0007669"/>
    <property type="project" value="UniProtKB-EC"/>
</dbReference>
<evidence type="ECO:0000256" key="5">
    <source>
        <dbReference type="ARBA" id="ARBA00022679"/>
    </source>
</evidence>
<comment type="caution">
    <text evidence="15">The sequence shown here is derived from an EMBL/GenBank/DDBJ whole genome shotgun (WGS) entry which is preliminary data.</text>
</comment>
<organism evidence="15 16">
    <name type="scientific">Coccomyxa subellipsoidea (strain C-169)</name>
    <name type="common">Green microalga</name>
    <dbReference type="NCBI Taxonomy" id="574566"/>
    <lineage>
        <taxon>Eukaryota</taxon>
        <taxon>Viridiplantae</taxon>
        <taxon>Chlorophyta</taxon>
        <taxon>core chlorophytes</taxon>
        <taxon>Trebouxiophyceae</taxon>
        <taxon>Trebouxiophyceae incertae sedis</taxon>
        <taxon>Coccomyxaceae</taxon>
        <taxon>Coccomyxa</taxon>
        <taxon>Coccomyxa subellipsoidea</taxon>
    </lineage>
</organism>
<evidence type="ECO:0000256" key="11">
    <source>
        <dbReference type="ARBA" id="ARBA00024015"/>
    </source>
</evidence>
<dbReference type="STRING" id="574566.I0YSS4"/>
<dbReference type="eggNOG" id="KOG4453">
    <property type="taxonomic scope" value="Eukaryota"/>
</dbReference>
<keyword evidence="4" id="KW-0934">Plastid</keyword>
<keyword evidence="5" id="KW-0808">Transferase</keyword>
<name>I0YSS4_COCSC</name>
<keyword evidence="9 14" id="KW-1133">Transmembrane helix</keyword>
<comment type="pathway">
    <text evidence="11">Cofactor biosynthesis; tocopherol biosynthesis.</text>
</comment>
<feature type="transmembrane region" description="Helical" evidence="14">
    <location>
        <begin position="101"/>
        <end position="120"/>
    </location>
</feature>
<evidence type="ECO:0000256" key="6">
    <source>
        <dbReference type="ARBA" id="ARBA00022692"/>
    </source>
</evidence>
<dbReference type="GO" id="GO:0016020">
    <property type="term" value="C:membrane"/>
    <property type="evidence" value="ECO:0007669"/>
    <property type="project" value="UniProtKB-SubCell"/>
</dbReference>
<gene>
    <name evidence="15" type="ORF">COCSUDRAFT_53992</name>
</gene>
<keyword evidence="3" id="KW-0150">Chloroplast</keyword>
<keyword evidence="7" id="KW-0418">Kinase</keyword>
<dbReference type="EMBL" id="AGSI01000012">
    <property type="protein sequence ID" value="EIE21443.1"/>
    <property type="molecule type" value="Genomic_DNA"/>
</dbReference>
<evidence type="ECO:0000256" key="4">
    <source>
        <dbReference type="ARBA" id="ARBA00022640"/>
    </source>
</evidence>
<evidence type="ECO:0000256" key="7">
    <source>
        <dbReference type="ARBA" id="ARBA00022777"/>
    </source>
</evidence>
<keyword evidence="8" id="KW-0809">Transit peptide</keyword>
<evidence type="ECO:0000256" key="2">
    <source>
        <dbReference type="ARBA" id="ARBA00010794"/>
    </source>
</evidence>
<dbReference type="EC" id="2.7.1.182" evidence="12"/>
<dbReference type="KEGG" id="csl:COCSUDRAFT_53992"/>
<comment type="similarity">
    <text evidence="2">Belongs to the polyprenol kinase family.</text>
</comment>
<feature type="transmembrane region" description="Helical" evidence="14">
    <location>
        <begin position="161"/>
        <end position="182"/>
    </location>
</feature>
<evidence type="ECO:0000313" key="16">
    <source>
        <dbReference type="Proteomes" id="UP000007264"/>
    </source>
</evidence>
<evidence type="ECO:0000256" key="8">
    <source>
        <dbReference type="ARBA" id="ARBA00022946"/>
    </source>
</evidence>
<comment type="subcellular location">
    <subcellularLocation>
        <location evidence="1">Plastid</location>
        <location evidence="1">Chloroplast membrane</location>
        <topology evidence="1">Multi-pass membrane protein</topology>
    </subcellularLocation>
</comment>
<dbReference type="RefSeq" id="XP_005645987.1">
    <property type="nucleotide sequence ID" value="XM_005645930.1"/>
</dbReference>
<keyword evidence="10 14" id="KW-0472">Membrane</keyword>
<reference evidence="15 16" key="1">
    <citation type="journal article" date="2012" name="Genome Biol.">
        <title>The genome of the polar eukaryotic microalga coccomyxa subellipsoidea reveals traits of cold adaptation.</title>
        <authorList>
            <person name="Blanc G."/>
            <person name="Agarkova I."/>
            <person name="Grimwood J."/>
            <person name="Kuo A."/>
            <person name="Brueggeman A."/>
            <person name="Dunigan D."/>
            <person name="Gurnon J."/>
            <person name="Ladunga I."/>
            <person name="Lindquist E."/>
            <person name="Lucas S."/>
            <person name="Pangilinan J."/>
            <person name="Proschold T."/>
            <person name="Salamov A."/>
            <person name="Schmutz J."/>
            <person name="Weeks D."/>
            <person name="Yamada T."/>
            <person name="Claverie J.M."/>
            <person name="Grigoriev I."/>
            <person name="Van Etten J."/>
            <person name="Lomsadze A."/>
            <person name="Borodovsky M."/>
        </authorList>
    </citation>
    <scope>NUCLEOTIDE SEQUENCE [LARGE SCALE GENOMIC DNA]</scope>
    <source>
        <strain evidence="15 16">C-169</strain>
    </source>
</reference>
<keyword evidence="6 14" id="KW-0812">Transmembrane</keyword>
<accession>I0YSS4</accession>
<sequence>MKNLWAFFWTLATCAVFISSLGLASRRKVMDQTLSRKVMHIGNGILFVLFWPCYTEHAVSKYLCASVPLVAALHFAMVGLGAVTDESLVASATRTGDRRELLRGPLLYGTIIGTLTIIFWRESPSGVTAIAVLCAGDGLADIVGRRLGAANRLPYSPDKSAAGSMACFLGGAVAAGACLVYLRKWNCLSQELGTWEIALGSIITAGVGAAVESLPLAEVDNWTVPLAAALTARAFFGY</sequence>
<evidence type="ECO:0000256" key="13">
    <source>
        <dbReference type="ARBA" id="ARBA00048889"/>
    </source>
</evidence>
<protein>
    <recommendedName>
        <fullName evidence="12">phytol kinase</fullName>
        <ecNumber evidence="12">2.7.1.182</ecNumber>
    </recommendedName>
</protein>
<feature type="transmembrane region" description="Helical" evidence="14">
    <location>
        <begin position="37"/>
        <end position="54"/>
    </location>
</feature>
<dbReference type="AlphaFoldDB" id="I0YSS4"/>
<evidence type="ECO:0000256" key="12">
    <source>
        <dbReference type="ARBA" id="ARBA00039024"/>
    </source>
</evidence>
<dbReference type="InterPro" id="IPR039606">
    <property type="entry name" value="Phytol/farnesol_kinase"/>
</dbReference>
<proteinExistence type="inferred from homology"/>
<keyword evidence="16" id="KW-1185">Reference proteome</keyword>
<feature type="transmembrane region" description="Helical" evidence="14">
    <location>
        <begin position="6"/>
        <end position="25"/>
    </location>
</feature>
<evidence type="ECO:0000256" key="1">
    <source>
        <dbReference type="ARBA" id="ARBA00004508"/>
    </source>
</evidence>
<evidence type="ECO:0000313" key="15">
    <source>
        <dbReference type="EMBL" id="EIE21443.1"/>
    </source>
</evidence>
<dbReference type="Proteomes" id="UP000007264">
    <property type="component" value="Unassembled WGS sequence"/>
</dbReference>
<dbReference type="PANTHER" id="PTHR32523:SF8">
    <property type="entry name" value="DOLICHOL KINASE"/>
    <property type="match status" value="1"/>
</dbReference>
<dbReference type="GO" id="GO:0009507">
    <property type="term" value="C:chloroplast"/>
    <property type="evidence" value="ECO:0007669"/>
    <property type="project" value="UniProtKB-SubCell"/>
</dbReference>
<comment type="catalytic activity">
    <reaction evidence="13">
        <text>phytol + CTP = phytyl phosphate + CDP + H(+)</text>
        <dbReference type="Rhea" id="RHEA:38055"/>
        <dbReference type="ChEBI" id="CHEBI:15378"/>
        <dbReference type="ChEBI" id="CHEBI:17327"/>
        <dbReference type="ChEBI" id="CHEBI:37563"/>
        <dbReference type="ChEBI" id="CHEBI:58069"/>
        <dbReference type="ChEBI" id="CHEBI:75483"/>
        <dbReference type="EC" id="2.7.1.182"/>
    </reaction>
</comment>
<dbReference type="OrthoDB" id="5673at2759"/>
<dbReference type="PANTHER" id="PTHR32523">
    <property type="entry name" value="PHYTOL KINASE 1, CHLOROPLASTIC"/>
    <property type="match status" value="1"/>
</dbReference>
<evidence type="ECO:0000256" key="3">
    <source>
        <dbReference type="ARBA" id="ARBA00022528"/>
    </source>
</evidence>
<evidence type="ECO:0000256" key="9">
    <source>
        <dbReference type="ARBA" id="ARBA00022989"/>
    </source>
</evidence>
<evidence type="ECO:0000256" key="10">
    <source>
        <dbReference type="ARBA" id="ARBA00023136"/>
    </source>
</evidence>
<evidence type="ECO:0000256" key="14">
    <source>
        <dbReference type="SAM" id="Phobius"/>
    </source>
</evidence>